<dbReference type="SMART" id="SM00148">
    <property type="entry name" value="PLCXc"/>
    <property type="match status" value="1"/>
</dbReference>
<comment type="caution">
    <text evidence="2">The sequence shown here is derived from an EMBL/GenBank/DDBJ whole genome shotgun (WGS) entry which is preliminary data.</text>
</comment>
<reference evidence="2" key="1">
    <citation type="submission" date="2023-03" db="EMBL/GenBank/DDBJ databases">
        <title>Massive genome expansion in bonnet fungi (Mycena s.s.) driven by repeated elements and novel gene families across ecological guilds.</title>
        <authorList>
            <consortium name="Lawrence Berkeley National Laboratory"/>
            <person name="Harder C.B."/>
            <person name="Miyauchi S."/>
            <person name="Viragh M."/>
            <person name="Kuo A."/>
            <person name="Thoen E."/>
            <person name="Andreopoulos B."/>
            <person name="Lu D."/>
            <person name="Skrede I."/>
            <person name="Drula E."/>
            <person name="Henrissat B."/>
            <person name="Morin E."/>
            <person name="Kohler A."/>
            <person name="Barry K."/>
            <person name="LaButti K."/>
            <person name="Morin E."/>
            <person name="Salamov A."/>
            <person name="Lipzen A."/>
            <person name="Mereny Z."/>
            <person name="Hegedus B."/>
            <person name="Baldrian P."/>
            <person name="Stursova M."/>
            <person name="Weitz H."/>
            <person name="Taylor A."/>
            <person name="Grigoriev I.V."/>
            <person name="Nagy L.G."/>
            <person name="Martin F."/>
            <person name="Kauserud H."/>
        </authorList>
    </citation>
    <scope>NUCLEOTIDE SEQUENCE</scope>
    <source>
        <strain evidence="2">CBHHK182m</strain>
    </source>
</reference>
<dbReference type="Proteomes" id="UP001215598">
    <property type="component" value="Unassembled WGS sequence"/>
</dbReference>
<dbReference type="PROSITE" id="PS50007">
    <property type="entry name" value="PIPLC_X_DOMAIN"/>
    <property type="match status" value="1"/>
</dbReference>
<dbReference type="InterPro" id="IPR017946">
    <property type="entry name" value="PLC-like_Pdiesterase_TIM-brl"/>
</dbReference>
<keyword evidence="3" id="KW-1185">Reference proteome</keyword>
<feature type="domain" description="Phosphatidylinositol-specific phospholipase C X" evidence="1">
    <location>
        <begin position="113"/>
        <end position="254"/>
    </location>
</feature>
<name>A0AAD7NQW1_9AGAR</name>
<evidence type="ECO:0000313" key="3">
    <source>
        <dbReference type="Proteomes" id="UP001215598"/>
    </source>
</evidence>
<dbReference type="InterPro" id="IPR000909">
    <property type="entry name" value="PLipase_C_PInositol-sp_X_dom"/>
</dbReference>
<gene>
    <name evidence="2" type="ORF">B0H16DRAFT_1409991</name>
</gene>
<sequence>MHLTLLNLTDESLVLSYANGSAVHELLALPSRPSTTMFPKKWSATLSLGGEKHIEWASVQISLSGTGRASWKPVSVPEDCLWRVYTCKVARKHYKLVVIPRRNLPSFLSSMPDDTPLSSLLLPGTHDTMAFYGWPFSQCQSIHTPLDVQFQSGIRLLDIRLTDVKGRLIAYHGAYPQKTSFQDILIAVHTFLTSPAGRSETIVMSIKQEAPSDRFSKLVHDEIAVGRGGRDMWFFESRIPNLGEVRGKVVLFSRFGNGDGWEGGLNGMGIHPTYWPDSEKTGFTWMCNDTVVRTNDWYHIPSFLSIPEKVTLALGVLEPQAADASAPVLPISYFSASSFPLAAPQTVSQGFGWPSWGLGVEGVNSRIGKWVLEQLAKGAEGGETGEGEPYIHGWTFMDYYEEPKNALVPLLVEFNFRGRKVQGDVW</sequence>
<dbReference type="EMBL" id="JARKIB010000015">
    <property type="protein sequence ID" value="KAJ7771563.1"/>
    <property type="molecule type" value="Genomic_DNA"/>
</dbReference>
<dbReference type="AlphaFoldDB" id="A0AAD7NQW1"/>
<dbReference type="Gene3D" id="3.20.20.190">
    <property type="entry name" value="Phosphatidylinositol (PI) phosphodiesterase"/>
    <property type="match status" value="1"/>
</dbReference>
<dbReference type="InterPro" id="IPR051057">
    <property type="entry name" value="PI-PLC_domain"/>
</dbReference>
<dbReference type="PANTHER" id="PTHR13593:SF113">
    <property type="entry name" value="SI:DKEY-266F7.9"/>
    <property type="match status" value="1"/>
</dbReference>
<evidence type="ECO:0000313" key="2">
    <source>
        <dbReference type="EMBL" id="KAJ7771563.1"/>
    </source>
</evidence>
<dbReference type="GO" id="GO:0008081">
    <property type="term" value="F:phosphoric diester hydrolase activity"/>
    <property type="evidence" value="ECO:0007669"/>
    <property type="project" value="InterPro"/>
</dbReference>
<dbReference type="GO" id="GO:0006629">
    <property type="term" value="P:lipid metabolic process"/>
    <property type="evidence" value="ECO:0007669"/>
    <property type="project" value="InterPro"/>
</dbReference>
<proteinExistence type="predicted"/>
<dbReference type="PANTHER" id="PTHR13593">
    <property type="match status" value="1"/>
</dbReference>
<dbReference type="Pfam" id="PF00388">
    <property type="entry name" value="PI-PLC-X"/>
    <property type="match status" value="1"/>
</dbReference>
<evidence type="ECO:0000259" key="1">
    <source>
        <dbReference type="SMART" id="SM00148"/>
    </source>
</evidence>
<dbReference type="SUPFAM" id="SSF51695">
    <property type="entry name" value="PLC-like phosphodiesterases"/>
    <property type="match status" value="1"/>
</dbReference>
<protein>
    <submittedName>
        <fullName evidence="2">PLC-like phosphodiesterase</fullName>
    </submittedName>
</protein>
<accession>A0AAD7NQW1</accession>
<organism evidence="2 3">
    <name type="scientific">Mycena metata</name>
    <dbReference type="NCBI Taxonomy" id="1033252"/>
    <lineage>
        <taxon>Eukaryota</taxon>
        <taxon>Fungi</taxon>
        <taxon>Dikarya</taxon>
        <taxon>Basidiomycota</taxon>
        <taxon>Agaricomycotina</taxon>
        <taxon>Agaricomycetes</taxon>
        <taxon>Agaricomycetidae</taxon>
        <taxon>Agaricales</taxon>
        <taxon>Marasmiineae</taxon>
        <taxon>Mycenaceae</taxon>
        <taxon>Mycena</taxon>
    </lineage>
</organism>